<proteinExistence type="predicted"/>
<protein>
    <submittedName>
        <fullName evidence="3">Uncharacterized protein</fullName>
    </submittedName>
</protein>
<dbReference type="InParanoid" id="A0A409Y0T0"/>
<name>A0A409Y0T0_9AGAR</name>
<comment type="caution">
    <text evidence="3">The sequence shown here is derived from an EMBL/GenBank/DDBJ whole genome shotgun (WGS) entry which is preliminary data.</text>
</comment>
<dbReference type="Proteomes" id="UP000284706">
    <property type="component" value="Unassembled WGS sequence"/>
</dbReference>
<sequence length="1312" mass="146728">MPSSSKQAYILKQPPQNYNFRLEDGNPLPLAVYVNCENGKEFVQCDLCHAYIRLGGQLDTHRNSAKCAKKVRSNKRAQEQALEEHRAQEALQELRGAASRFSATSTARSGPAAEESADSPATPTAGLTPRASRANLITSFDCEPQAEVDQPIDTLPPSSPPSHSFSLPDSEELDIKPVKEQEEDREEVHNTGACILLTCPGQKIRWTAGSVWDNYAYHIHLDDSTPWRLENFSDEYIIIRDRVHCSGFLETKEDEEREVCTACFKLRRSPVLEAFMDRASKPPKPRTPWKYLSYNQLKQVLLESRKKGRQLEAKVSRLTRTVNRLKKKVNDFQRMVIMLSQNRIGGVSRLLSSALKNGSSPEIICDRLQQAISALPTPSNTLHRTWTDREFDILFLAKALAGERFLRVLQMAERYPSATTLRRYKPIPEIKISTGIPSPSDFSANIKSFLGETGRRPPTNPKIGQVAMIDGVALEEIIRLDLASNCLVGLCREHSSDIKKTVDTLDDIEAVARALNDKRCHRGKDATVLAIAIVTDKEDYHPVPLVLSPSCKLNETGEALAEWVDSFLETYHNDPNGEARHGPITTLATDGESSFRKLRFILGLRQKLDTTSELGQVLSQLPGLNLWTGRRGLLTTSDPKHIIKRFATMIRSPTNIQVGDTVITCHDCFETLTFMDAMTRKNAQDLLNPVDKQNVPKAVTLIESLFDISSKSKDQPALPSVKRRMSRIAFLSTVFTKFLYPFIKVEMSLSDQIRSLSTYAHLITALFQQHHTGFLTSALLADSQAVVKNIIFTVARLQLLDPDICYFPILEGTDRLEGVFSNVRTQDHARNFDPLQLGQKISIGAEVNAIFLRHPDLDRGHVRRNLVSVRGVDHVNPKSWKGNPRVGDVNLLKEYMAGRYDANELMKKEFGKECDFDQLFANPNIDHLRPGGEYVGSRAADYQEQDDDDVVLAEGLPRNAEGQLVDNDSDQDARELIEIDEEQDDPPESDMLNPSAQPINSHYMVVDGKKQHKAQIISSLLNGEGSARKVLSRPARAAGVTIESSLRKLQNLNFSDDITDSDNKIKAGDLGAILTRTGRDVCLAVIEVLSFKKSSSKQILASVDVDDLEAGNGDDLTIAGQVLELAPRQNQWIWQGTYIRIYENRKDDVAVMQRHYTIHVPGKIFFPLSPEIIYDEREMPVWSLNHTHLEEILDEAWSSLDPDTEDILYKIESLPKISGHGIPYKNTDLTSGLLWFPNPTLPLASLNRNWIGPAVDPDTLTAGSVVTCQLCGSEKKLGTMRNHVGEHILRARYACADKLLDGVEVSPPQEGQ</sequence>
<organism evidence="3 4">
    <name type="scientific">Gymnopilus dilepis</name>
    <dbReference type="NCBI Taxonomy" id="231916"/>
    <lineage>
        <taxon>Eukaryota</taxon>
        <taxon>Fungi</taxon>
        <taxon>Dikarya</taxon>
        <taxon>Basidiomycota</taxon>
        <taxon>Agaricomycotina</taxon>
        <taxon>Agaricomycetes</taxon>
        <taxon>Agaricomycetidae</taxon>
        <taxon>Agaricales</taxon>
        <taxon>Agaricineae</taxon>
        <taxon>Hymenogastraceae</taxon>
        <taxon>Gymnopilus</taxon>
    </lineage>
</organism>
<gene>
    <name evidence="3" type="ORF">CVT26_010742</name>
</gene>
<accession>A0A409Y0T0</accession>
<reference evidence="3 4" key="1">
    <citation type="journal article" date="2018" name="Evol. Lett.">
        <title>Horizontal gene cluster transfer increased hallucinogenic mushroom diversity.</title>
        <authorList>
            <person name="Reynolds H.T."/>
            <person name="Vijayakumar V."/>
            <person name="Gluck-Thaler E."/>
            <person name="Korotkin H.B."/>
            <person name="Matheny P.B."/>
            <person name="Slot J.C."/>
        </authorList>
    </citation>
    <scope>NUCLEOTIDE SEQUENCE [LARGE SCALE GENOMIC DNA]</scope>
    <source>
        <strain evidence="3 4">SRW20</strain>
    </source>
</reference>
<dbReference type="OrthoDB" id="3048541at2759"/>
<evidence type="ECO:0000256" key="1">
    <source>
        <dbReference type="SAM" id="Coils"/>
    </source>
</evidence>
<feature type="coiled-coil region" evidence="1">
    <location>
        <begin position="308"/>
        <end position="335"/>
    </location>
</feature>
<dbReference type="EMBL" id="NHYE01001347">
    <property type="protein sequence ID" value="PPQ96609.1"/>
    <property type="molecule type" value="Genomic_DNA"/>
</dbReference>
<feature type="region of interest" description="Disordered" evidence="2">
    <location>
        <begin position="96"/>
        <end position="130"/>
    </location>
</feature>
<keyword evidence="1" id="KW-0175">Coiled coil</keyword>
<evidence type="ECO:0000313" key="3">
    <source>
        <dbReference type="EMBL" id="PPQ96609.1"/>
    </source>
</evidence>
<evidence type="ECO:0000256" key="2">
    <source>
        <dbReference type="SAM" id="MobiDB-lite"/>
    </source>
</evidence>
<evidence type="ECO:0000313" key="4">
    <source>
        <dbReference type="Proteomes" id="UP000284706"/>
    </source>
</evidence>
<keyword evidence="4" id="KW-1185">Reference proteome</keyword>
<feature type="region of interest" description="Disordered" evidence="2">
    <location>
        <begin position="148"/>
        <end position="172"/>
    </location>
</feature>
<feature type="compositionally biased region" description="Low complexity" evidence="2">
    <location>
        <begin position="97"/>
        <end position="109"/>
    </location>
</feature>